<sequence>MKKILLLIVILFLNLGKGEAFFPKFEDISKQWQEQYSKLKYLECEIKWENPALSIRIWKSQERSLEEWVELKNGILQVVGACLRNGHKVIASTFANAPSQSIIDCFFYSPTIWKSLGVSWNKKRYVCWNDQLALKIGEDVFCLYLANERFYPLGARLGTVSLGWGDFVYLGNYYLPTSGWITNLSFSRKFQIKWGRINTRSQNIQFSREWFDARYSAVGSFLPISCKPLLNLLRSLP</sequence>
<dbReference type="RefSeq" id="WP_092065597.1">
    <property type="nucleotide sequence ID" value="NZ_FNIN01000008.1"/>
</dbReference>
<evidence type="ECO:0000313" key="1">
    <source>
        <dbReference type="EMBL" id="SDN82169.1"/>
    </source>
</evidence>
<organism evidence="1 2">
    <name type="scientific">Desulfonauticus submarinus</name>
    <dbReference type="NCBI Taxonomy" id="206665"/>
    <lineage>
        <taxon>Bacteria</taxon>
        <taxon>Pseudomonadati</taxon>
        <taxon>Thermodesulfobacteriota</taxon>
        <taxon>Desulfovibrionia</taxon>
        <taxon>Desulfovibrionales</taxon>
        <taxon>Desulfonauticaceae</taxon>
        <taxon>Desulfonauticus</taxon>
    </lineage>
</organism>
<dbReference type="EMBL" id="FNIN01000008">
    <property type="protein sequence ID" value="SDN82169.1"/>
    <property type="molecule type" value="Genomic_DNA"/>
</dbReference>
<dbReference type="AlphaFoldDB" id="A0A1H0EIR4"/>
<name>A0A1H0EIR4_9BACT</name>
<gene>
    <name evidence="1" type="ORF">SAMN04488516_1083</name>
</gene>
<protein>
    <submittedName>
        <fullName evidence="1">Uncharacterized protein</fullName>
    </submittedName>
</protein>
<proteinExistence type="predicted"/>
<accession>A0A1H0EIR4</accession>
<evidence type="ECO:0000313" key="2">
    <source>
        <dbReference type="Proteomes" id="UP000199602"/>
    </source>
</evidence>
<reference evidence="1 2" key="1">
    <citation type="submission" date="2016-10" db="EMBL/GenBank/DDBJ databases">
        <authorList>
            <person name="de Groot N.N."/>
        </authorList>
    </citation>
    <scope>NUCLEOTIDE SEQUENCE [LARGE SCALE GENOMIC DNA]</scope>
    <source>
        <strain evidence="1 2">DSM 15269</strain>
    </source>
</reference>
<dbReference type="Proteomes" id="UP000199602">
    <property type="component" value="Unassembled WGS sequence"/>
</dbReference>
<dbReference type="STRING" id="206665.SAMN04488516_1083"/>
<keyword evidence="2" id="KW-1185">Reference proteome</keyword>